<reference evidence="1 2" key="1">
    <citation type="journal article" date="2021" name="Hortic Res">
        <title>Chromosome-scale assembly of the Dendrobium chrysotoxum genome enhances the understanding of orchid evolution.</title>
        <authorList>
            <person name="Zhang Y."/>
            <person name="Zhang G.Q."/>
            <person name="Zhang D."/>
            <person name="Liu X.D."/>
            <person name="Xu X.Y."/>
            <person name="Sun W.H."/>
            <person name="Yu X."/>
            <person name="Zhu X."/>
            <person name="Wang Z.W."/>
            <person name="Zhao X."/>
            <person name="Zhong W.Y."/>
            <person name="Chen H."/>
            <person name="Yin W.L."/>
            <person name="Huang T."/>
            <person name="Niu S.C."/>
            <person name="Liu Z.J."/>
        </authorList>
    </citation>
    <scope>NUCLEOTIDE SEQUENCE [LARGE SCALE GENOMIC DNA]</scope>
    <source>
        <strain evidence="1">Lindl</strain>
    </source>
</reference>
<name>A0AAV7HH36_DENCH</name>
<comment type="caution">
    <text evidence="1">The sequence shown here is derived from an EMBL/GenBank/DDBJ whole genome shotgun (WGS) entry which is preliminary data.</text>
</comment>
<gene>
    <name evidence="1" type="ORF">IEQ34_004662</name>
</gene>
<dbReference type="AlphaFoldDB" id="A0AAV7HH36"/>
<accession>A0AAV7HH36</accession>
<dbReference type="Proteomes" id="UP000775213">
    <property type="component" value="Unassembled WGS sequence"/>
</dbReference>
<organism evidence="1 2">
    <name type="scientific">Dendrobium chrysotoxum</name>
    <name type="common">Orchid</name>
    <dbReference type="NCBI Taxonomy" id="161865"/>
    <lineage>
        <taxon>Eukaryota</taxon>
        <taxon>Viridiplantae</taxon>
        <taxon>Streptophyta</taxon>
        <taxon>Embryophyta</taxon>
        <taxon>Tracheophyta</taxon>
        <taxon>Spermatophyta</taxon>
        <taxon>Magnoliopsida</taxon>
        <taxon>Liliopsida</taxon>
        <taxon>Asparagales</taxon>
        <taxon>Orchidaceae</taxon>
        <taxon>Epidendroideae</taxon>
        <taxon>Malaxideae</taxon>
        <taxon>Dendrobiinae</taxon>
        <taxon>Dendrobium</taxon>
    </lineage>
</organism>
<sequence>MSMSQSNEASAVSKEWHTSPIIMKIVPPKLKFLMANIESIISTHLFVDYHPTWRYQILKNFKANGTEGFLDGSVKFLAKYLIIVDNTPFHTFQLWMLINQNLSVALNYDYVDLTLQGNVDNLEYELLDHSLVPICDSGHSDVHVSATLMAPSVLPVDVVYENNVGFTDEMIGKDEQAPVVNISHNQCVSIY</sequence>
<protein>
    <submittedName>
        <fullName evidence="1">Uncharacterized protein</fullName>
    </submittedName>
</protein>
<dbReference type="EMBL" id="JAGFBR010000005">
    <property type="protein sequence ID" value="KAH0467424.1"/>
    <property type="molecule type" value="Genomic_DNA"/>
</dbReference>
<proteinExistence type="predicted"/>
<keyword evidence="2" id="KW-1185">Reference proteome</keyword>
<evidence type="ECO:0000313" key="1">
    <source>
        <dbReference type="EMBL" id="KAH0467424.1"/>
    </source>
</evidence>
<evidence type="ECO:0000313" key="2">
    <source>
        <dbReference type="Proteomes" id="UP000775213"/>
    </source>
</evidence>